<dbReference type="InterPro" id="IPR025161">
    <property type="entry name" value="IS402-like_dom"/>
</dbReference>
<evidence type="ECO:0000313" key="4">
    <source>
        <dbReference type="Proteomes" id="UP000439113"/>
    </source>
</evidence>
<comment type="caution">
    <text evidence="3">The sequence shown here is derived from an EMBL/GenBank/DDBJ whole genome shotgun (WGS) entry which is preliminary data.</text>
</comment>
<name>A0A6N8DSJ5_RHOAC</name>
<protein>
    <submittedName>
        <fullName evidence="3">IS5 family transposase</fullName>
    </submittedName>
</protein>
<accession>A0A6N8DSJ5</accession>
<dbReference type="Pfam" id="PF01609">
    <property type="entry name" value="DDE_Tnp_1"/>
    <property type="match status" value="1"/>
</dbReference>
<sequence>MWTTENRPKYARDKLRYPSDVTDAEWEHIAPLIPPAKRGGRKRSVDLREIVNGLMYVLSTGCQWRYVPKDLPPRSTLFDYFDLWNWDGTLYRIHHALYVKCREAMGREASPTACVIDSQSVKSAEKGGPCVDPNGYDAGKKIKGKKRHILVDTVGLLLHAVVHPADIQDRDGGGLVLSTLFGLYPFLSKLFADGGYQGPKFKAAQKKALPFVTTEIVKRSDQAEGFEVIPRRWVVERTLAWLGRCRRLAKDFENLTRNALAFIRLASIRLMLRKLCLPN</sequence>
<evidence type="ECO:0000259" key="1">
    <source>
        <dbReference type="Pfam" id="PF01609"/>
    </source>
</evidence>
<feature type="domain" description="Transposase IS4-like" evidence="1">
    <location>
        <begin position="111"/>
        <end position="269"/>
    </location>
</feature>
<dbReference type="AlphaFoldDB" id="A0A6N8DSJ5"/>
<organism evidence="3 4">
    <name type="scientific">Rhodoblastus acidophilus</name>
    <name type="common">Rhodopseudomonas acidophila</name>
    <dbReference type="NCBI Taxonomy" id="1074"/>
    <lineage>
        <taxon>Bacteria</taxon>
        <taxon>Pseudomonadati</taxon>
        <taxon>Pseudomonadota</taxon>
        <taxon>Alphaproteobacteria</taxon>
        <taxon>Hyphomicrobiales</taxon>
        <taxon>Rhodoblastaceae</taxon>
        <taxon>Rhodoblastus</taxon>
    </lineage>
</organism>
<dbReference type="InterPro" id="IPR002559">
    <property type="entry name" value="Transposase_11"/>
</dbReference>
<dbReference type="NCBIfam" id="NF033580">
    <property type="entry name" value="transpos_IS5_3"/>
    <property type="match status" value="1"/>
</dbReference>
<dbReference type="EMBL" id="WNKS01000046">
    <property type="protein sequence ID" value="MTV33377.1"/>
    <property type="molecule type" value="Genomic_DNA"/>
</dbReference>
<reference evidence="3 4" key="1">
    <citation type="submission" date="2019-11" db="EMBL/GenBank/DDBJ databases">
        <title>Whole-genome sequence of a Rhodoblastus acidophilus DSM 142.</title>
        <authorList>
            <person name="Kyndt J.A."/>
            <person name="Meyer T.E."/>
        </authorList>
    </citation>
    <scope>NUCLEOTIDE SEQUENCE [LARGE SCALE GENOMIC DNA]</scope>
    <source>
        <strain evidence="3 4">DSM 142</strain>
    </source>
</reference>
<proteinExistence type="predicted"/>
<feature type="domain" description="Insertion element IS402-like" evidence="2">
    <location>
        <begin position="21"/>
        <end position="94"/>
    </location>
</feature>
<dbReference type="GO" id="GO:0006313">
    <property type="term" value="P:DNA transposition"/>
    <property type="evidence" value="ECO:0007669"/>
    <property type="project" value="InterPro"/>
</dbReference>
<gene>
    <name evidence="3" type="ORF">GJ654_20620</name>
</gene>
<dbReference type="GO" id="GO:0003677">
    <property type="term" value="F:DNA binding"/>
    <property type="evidence" value="ECO:0007669"/>
    <property type="project" value="InterPro"/>
</dbReference>
<dbReference type="OrthoDB" id="9798237at2"/>
<dbReference type="PANTHER" id="PTHR30007">
    <property type="entry name" value="PHP DOMAIN PROTEIN"/>
    <property type="match status" value="1"/>
</dbReference>
<evidence type="ECO:0000259" key="2">
    <source>
        <dbReference type="Pfam" id="PF13340"/>
    </source>
</evidence>
<dbReference type="GO" id="GO:0004803">
    <property type="term" value="F:transposase activity"/>
    <property type="evidence" value="ECO:0007669"/>
    <property type="project" value="InterPro"/>
</dbReference>
<dbReference type="Proteomes" id="UP000439113">
    <property type="component" value="Unassembled WGS sequence"/>
</dbReference>
<evidence type="ECO:0000313" key="3">
    <source>
        <dbReference type="EMBL" id="MTV33377.1"/>
    </source>
</evidence>
<dbReference type="Pfam" id="PF13340">
    <property type="entry name" value="DUF4096"/>
    <property type="match status" value="1"/>
</dbReference>
<dbReference type="PANTHER" id="PTHR30007:SF0">
    <property type="entry name" value="TRANSPOSASE"/>
    <property type="match status" value="1"/>
</dbReference>